<evidence type="ECO:0000313" key="4">
    <source>
        <dbReference type="Proteomes" id="UP001500851"/>
    </source>
</evidence>
<proteinExistence type="predicted"/>
<accession>A0ABN2LE98</accession>
<feature type="domain" description="DUF1023" evidence="2">
    <location>
        <begin position="335"/>
        <end position="488"/>
    </location>
</feature>
<sequence length="593" mass="63080">MGAGDAVLRGEMSAVRSAARRLSDLGGMQQAMHQLRTGIAQVQASGDSVALSRLRAACRPVERQAQQIAQSRQKAGQALASYAGRVDELQQRARRLRVRRGEAEARRVSLMNTLAANPSTGPGMDALQSKVRSSLIGEETELGEIERQLAALDEERRAADARCASMLNGCASVLEGLPAGSSAEGFGALGQLPGVSFGARANTSAAVRKLTGVLLKSGATPEEVARAWAELIASEDFDADAFIEEHAFELASRNGLPFAVMNQAARTALEYALDPKYPDQLRKAFARMGFTDGERSLEEFKTDLEKIQEALVKAELKIGEGGTVQLVAFGRHDGVVTAGISMGDLDRASTVGLLVSGMNSDVRGIADAFDAFQKIRAGDVSTAMLTWVGYRSPNLAEEAFQDRADAGATALAGFLDGIAVQRNGNPIERFVTMGHSYGTNVLAEALKITNARVDAFVTLGSAGLKYGTTAKDLGVPEIHATHANGDNIAEAVGQRFHFRFIAEDGGGLYEARVDPRNLDGAKTFSSEKTPDGKRVTMHNLVNPINWKDTWLVGPALQWAADTFDGTAAADEVGYLNDKSSTVDGLGKIMRGHG</sequence>
<organism evidence="3 4">
    <name type="scientific">Leucobacter iarius</name>
    <dbReference type="NCBI Taxonomy" id="333963"/>
    <lineage>
        <taxon>Bacteria</taxon>
        <taxon>Bacillati</taxon>
        <taxon>Actinomycetota</taxon>
        <taxon>Actinomycetes</taxon>
        <taxon>Micrococcales</taxon>
        <taxon>Microbacteriaceae</taxon>
        <taxon>Leucobacter</taxon>
    </lineage>
</organism>
<evidence type="ECO:0000259" key="2">
    <source>
        <dbReference type="Pfam" id="PF06259"/>
    </source>
</evidence>
<dbReference type="Proteomes" id="UP001500851">
    <property type="component" value="Unassembled WGS sequence"/>
</dbReference>
<comment type="caution">
    <text evidence="3">The sequence shown here is derived from an EMBL/GenBank/DDBJ whole genome shotgun (WGS) entry which is preliminary data.</text>
</comment>
<keyword evidence="4" id="KW-1185">Reference proteome</keyword>
<feature type="coiled-coil region" evidence="1">
    <location>
        <begin position="79"/>
        <end position="106"/>
    </location>
</feature>
<dbReference type="Pfam" id="PF06259">
    <property type="entry name" value="Abhydrolase_8"/>
    <property type="match status" value="1"/>
</dbReference>
<protein>
    <recommendedName>
        <fullName evidence="2">DUF1023 domain-containing protein</fullName>
    </recommendedName>
</protein>
<keyword evidence="1" id="KW-0175">Coiled coil</keyword>
<feature type="coiled-coil region" evidence="1">
    <location>
        <begin position="135"/>
        <end position="162"/>
    </location>
</feature>
<dbReference type="InterPro" id="IPR010427">
    <property type="entry name" value="DUF1023"/>
</dbReference>
<dbReference type="InterPro" id="IPR029058">
    <property type="entry name" value="AB_hydrolase_fold"/>
</dbReference>
<gene>
    <name evidence="3" type="ORF">GCM10009768_13340</name>
</gene>
<name>A0ABN2LE98_9MICO</name>
<reference evidence="3 4" key="1">
    <citation type="journal article" date="2019" name="Int. J. Syst. Evol. Microbiol.">
        <title>The Global Catalogue of Microorganisms (GCM) 10K type strain sequencing project: providing services to taxonomists for standard genome sequencing and annotation.</title>
        <authorList>
            <consortium name="The Broad Institute Genomics Platform"/>
            <consortium name="The Broad Institute Genome Sequencing Center for Infectious Disease"/>
            <person name="Wu L."/>
            <person name="Ma J."/>
        </authorList>
    </citation>
    <scope>NUCLEOTIDE SEQUENCE [LARGE SCALE GENOMIC DNA]</scope>
    <source>
        <strain evidence="3 4">JCM 14736</strain>
    </source>
</reference>
<evidence type="ECO:0000256" key="1">
    <source>
        <dbReference type="SAM" id="Coils"/>
    </source>
</evidence>
<dbReference type="SUPFAM" id="SSF53474">
    <property type="entry name" value="alpha/beta-Hydrolases"/>
    <property type="match status" value="1"/>
</dbReference>
<evidence type="ECO:0000313" key="3">
    <source>
        <dbReference type="EMBL" id="GAA1785768.1"/>
    </source>
</evidence>
<dbReference type="EMBL" id="BAAAOB010000001">
    <property type="protein sequence ID" value="GAA1785768.1"/>
    <property type="molecule type" value="Genomic_DNA"/>
</dbReference>